<dbReference type="RefSeq" id="XP_003647064.1">
    <property type="nucleotide sequence ID" value="XM_003647016.1"/>
</dbReference>
<evidence type="ECO:0000313" key="2">
    <source>
        <dbReference type="Proteomes" id="UP000006790"/>
    </source>
</evidence>
<evidence type="ECO:0000313" key="1">
    <source>
        <dbReference type="EMBL" id="AET40247.1"/>
    </source>
</evidence>
<dbReference type="AlphaFoldDB" id="I6NDV5"/>
<reference evidence="1 2" key="1">
    <citation type="journal article" date="2011" name="G3 (Bethesda)">
        <title>Genome evolution in the Eremothecium clade of the Saccharomyces complex revealed by comparative genomics.</title>
        <authorList>
            <person name="Wendland J."/>
            <person name="Walther A."/>
        </authorList>
    </citation>
    <scope>NUCLEOTIDE SEQUENCE [LARGE SCALE GENOMIC DNA]</scope>
    <source>
        <strain evidence="2">CBS 270.75 / DBVPG 7215 / KCTC 17166 / NRRL Y-17582</strain>
    </source>
</reference>
<dbReference type="FunCoup" id="I6NDV5">
    <property type="interactions" value="33"/>
</dbReference>
<dbReference type="HOGENOM" id="CLU_024415_0_0_1"/>
<accession>I6NDV5</accession>
<dbReference type="OrthoDB" id="4064138at2759"/>
<dbReference type="eggNOG" id="ENOG502QUX9">
    <property type="taxonomic scope" value="Eukaryota"/>
</dbReference>
<keyword evidence="2" id="KW-1185">Reference proteome</keyword>
<sequence>MELLTYNSRFGDRIAGHREMLRVGGGCLKCLRHCYSRKPLLRDVYEALDSWGSNYSQVAKRPELKEFISGNLFENDSVGSFKTLKNKLERKYAAGYSTVIAELSNSMDGKLSKVFIDMIFLRRAGRRQYQSFVEVLQTIINQPLKAEEKFRMIYYTISLQKALYPTLSENNGVLVPDEIHRWFYQNVQPQEYFNHYYFLIKNNVLLQSHFASLMLLRLLKGSEMDSQLASFQLFLYDKKDKNIFDKKFTLLYNYYNMHIIINYTIQRGDFRFIQNYFEAMGRRLETKELLNEEIPANARKLMFMNYTNTMLRYARASNDPKLFFGMFTTFVSSLSTDIDPSFIHKPLKQVIDYFRENNLPKYVFKVMALLNKFPLANSNKKFTSLKLGTIVSTLRSFSDVKLTTSYVVRTYRSTKTKYMLNELGLWKLVFDGNIGKLSGSALYSAEEDAKVLPIDVPLSMTLNSIPDNCVLCELYQAILNDQRTKLIEQEYRDLVIQLFGLYKNFIVRHRHKFLYYKVNTSVLRTFMHKLRFELHEDKLAYQLLLDFYQTIKMKSRSASKYSPFGIMLYKNNSLSQTEVNQALKIMEECSIPLDFKTLTTMVLRCIAMNDIEKAHNWYMKIVNGRFQIKNYDIINAAVSHGWKLPSDVDVSTLSKPTEKVEANSPTDPLDPYLDEDALDYADLLVEQVEQIAQKMESNIQSPA</sequence>
<proteinExistence type="predicted"/>
<dbReference type="Proteomes" id="UP000006790">
    <property type="component" value="Chromosome 5"/>
</dbReference>
<dbReference type="InParanoid" id="I6NDV5"/>
<name>I6NDV5_ERECY</name>
<dbReference type="OMA" id="HINNCSE"/>
<dbReference type="KEGG" id="erc:Ecym_5504"/>
<evidence type="ECO:0008006" key="3">
    <source>
        <dbReference type="Google" id="ProtNLM"/>
    </source>
</evidence>
<gene>
    <name evidence="1" type="ordered locus">Ecym_5504</name>
</gene>
<dbReference type="EMBL" id="CP002501">
    <property type="protein sequence ID" value="AET40247.1"/>
    <property type="molecule type" value="Genomic_DNA"/>
</dbReference>
<protein>
    <recommendedName>
        <fullName evidence="3">Mitochondrial translation factor ATP22</fullName>
    </recommendedName>
</protein>
<organism evidence="1 2">
    <name type="scientific">Eremothecium cymbalariae (strain CBS 270.75 / DBVPG 7215 / KCTC 17166 / NRRL Y-17582)</name>
    <name type="common">Yeast</name>
    <dbReference type="NCBI Taxonomy" id="931890"/>
    <lineage>
        <taxon>Eukaryota</taxon>
        <taxon>Fungi</taxon>
        <taxon>Dikarya</taxon>
        <taxon>Ascomycota</taxon>
        <taxon>Saccharomycotina</taxon>
        <taxon>Saccharomycetes</taxon>
        <taxon>Saccharomycetales</taxon>
        <taxon>Saccharomycetaceae</taxon>
        <taxon>Eremothecium</taxon>
    </lineage>
</organism>
<dbReference type="GeneID" id="11468569"/>